<feature type="region of interest" description="Disordered" evidence="16">
    <location>
        <begin position="1189"/>
        <end position="1247"/>
    </location>
</feature>
<dbReference type="Gene3D" id="2.60.120.260">
    <property type="entry name" value="Galactose-binding domain-like"/>
    <property type="match status" value="2"/>
</dbReference>
<evidence type="ECO:0000256" key="11">
    <source>
        <dbReference type="ARBA" id="ARBA00057948"/>
    </source>
</evidence>
<keyword evidence="6 17" id="KW-0732">Signal</keyword>
<feature type="compositionally biased region" description="Polar residues" evidence="16">
    <location>
        <begin position="1087"/>
        <end position="1102"/>
    </location>
</feature>
<dbReference type="InterPro" id="IPR011707">
    <property type="entry name" value="Cu-oxidase-like_N"/>
</dbReference>
<reference evidence="19" key="2">
    <citation type="submission" date="2025-08" db="UniProtKB">
        <authorList>
            <consortium name="Ensembl"/>
        </authorList>
    </citation>
    <scope>IDENTIFICATION</scope>
</reference>
<feature type="domain" description="F5/8 type C" evidence="18">
    <location>
        <begin position="1743"/>
        <end position="1897"/>
    </location>
</feature>
<dbReference type="InterPro" id="IPR050633">
    <property type="entry name" value="Neuropilin_MCO_CoagFactor"/>
</dbReference>
<dbReference type="Pfam" id="PF07732">
    <property type="entry name" value="Cu-oxidase_3"/>
    <property type="match status" value="2"/>
</dbReference>
<dbReference type="InterPro" id="IPR024715">
    <property type="entry name" value="Factor_5/8-like"/>
</dbReference>
<evidence type="ECO:0000256" key="16">
    <source>
        <dbReference type="SAM" id="MobiDB-lite"/>
    </source>
</evidence>
<comment type="similarity">
    <text evidence="2">Belongs to the multicopper oxidase family.</text>
</comment>
<sequence length="2060" mass="234249">MLPRCPRLWVLVVLGTSWVGWGRQGTEAVQLRQFYVAAQGISWSYRPESTNSSLNLSATSFKKIVYREYEPYFKKEKPQSSISGLLGPTLYAEVGDTIKVHFKNKADKPLSIHPQGIRYSKLSEGASYLDHTFPVEKMDDAVAPGREYTYEWSISEDSGPTHDDPPCLTHIYYSHENLIEDFNSGLIGPLLICKKGILTEDGKQKTFDKQIVLLFAVFDESKSWSQSSSLMYTVNGYVNGTMPDITVCAHDHISWHLLGMSSGPELFSIHFNGQVLEQNHHKVSAITLVSATSTTANMTVGPEGKWIISSLTPKHLQAGMQAYIDIKNCPKKTRNPKKITREQRRHMKRWEYFIAAEEVIWDYAPVIPANMDKKYRSQHLDNFSNQIGKLYKKVMYTQYEDESFTKRTVNPNMKEDGILGPIIRAQVRDTLKIVFKNMASRPYSIYPHGVTFSPYEDEVNSTFTSGRNNTMIRAVQPGEIYTYKWNILEFDEPTENDAQCLTRPYYSDVDIMRDIASGLIGLLLICKSRSLDRRGIQRAADIEQQAVFAVFDENKSWYLEDNINKFCENPDEVKRDDPKFYESNIMSNFTLSAINGYVPESITTLGFCFDDTVQWHFCSVGTQNEILTIHFTGHSFIYGKRHEDTLTLFPMRGESVTVTMDNVGTWMLTSMNSSPRSKKLRLKFRDVKCITDDDEDSYEIFEPPESTVIATRKMHDRLETEDEEGDTDYDYQSRLAAALGIRSFRNSSLNQEEEEYNLTALVLENGTEFISSNTDIIVGSNYSSPNNISRLTVNNFAEPQKTPSHRQATTAGSPLRHLTGKNSVLNSSTAEHSSPYSEDPIEDPLQPDVTGIHLLSLGARELKNQEHAKHKGPKVERDQAAKHRFSRMKLLAHKVGRHLSRDTGSPSRVRPWEDLPSDLLLLKQNNSSKILVGRWHLASEKGSYEIIQDTDEDTAVNNRLISPQNASRAWGESTPLANKPGKQSGHPRFPRVRHKSLQVRQDGGKSELKKSQFLIKTRKKKKEKRTHHAPLSPRTFHPLRTEAYNTFSERRLNHSLLLHKSSETSLPKDLNQTLPSMDFSWIASLPDHNQNSSNDTGQTSSPPGLYQTVPPEEHYETFPIQDPDEMHSTSDPSHRSSAPELSEMLEYDRSHKSFPTDISKMSPSSEREVWQTVTSPDLSQVTLSPQLSQTNFSPDLSHTTVSPELSQTNLSPALGQMPMSPDLSHTTLSPDLSHTTLSPDLSQTNLSPDLSHTNLSPALGQMPLSPDLSQVTVSPDISETTLLPDLSQISPPPDLDQTFYPSESSQSLHLPEFNETFPYPDLGQMPSPSSPTLNDTFLSKEFNPLVIVGLSKDGTDYIEIIPKEEVQSSEDDYAEIDYVPYDDPYKTDVRTNINSSRNPDNIAAWYLLRSNNGNRRNYYIAAEEISWDYSEFVQRETDIEDSDDVPEDTVYKKVVFRKYLDSTFTKRDPRGEYEEHLGILGPIIRAEVDDVIQVRFKNLASRPYSLHAHGLSYEKSSEGKTYEDDSPEWFKEDNAVQPNSSYTYVWHATERSGPESPGSACRAWAYYSAVNPEKDIHSGLIGPLLICQKGILHKDSNMPVDMREFVLLFMTFDEKKSWYYEKKSRSSWRVTSSEVKKSHEFHAINGMIYSLPGLRMYEQEWVRLHLLNIGGSQDIHVVHFHGQTLLENGNKQHQLGVWALLPGSFKTLEMKASKPGWWLLNTEVGENQRAGMQTPFLIMDRDCKMPMGLSTGIISDSQIKASEFLGYWEPRLARLNNGGSYNAWSVEKLAAELASKPWIQVDMQKEVVITGIQTQGAKHYLKSCYTTEFYVAYSSNQINWQIFKGNSTRNVMYFNGNSDASTIKENQFDPPIVARYIRISPTRAYNRPTLRLELQGCEVNGCSTPLGMENGKIGNKQITASSFKKSWWGDYWEPFRARLNAQGRVNAWQAKANNNKQWLEIDLLKIKKITAITTQGCKSLSSEMYVKSYTIHYSDQGVEWKPYRLKSSMVDKIFEGNTNTKGHVKNFFNPPIISRFIRVIPKTWNQSIALRLELFGCDVY</sequence>
<dbReference type="PANTHER" id="PTHR46806:SF10">
    <property type="entry name" value="COAGULATION FACTOR V"/>
    <property type="match status" value="1"/>
</dbReference>
<dbReference type="CDD" id="cd14451">
    <property type="entry name" value="CuRO_5_FV_like"/>
    <property type="match status" value="1"/>
</dbReference>
<feature type="compositionally biased region" description="Polar residues" evidence="16">
    <location>
        <begin position="798"/>
        <end position="812"/>
    </location>
</feature>
<evidence type="ECO:0000256" key="4">
    <source>
        <dbReference type="ARBA" id="ARBA00022641"/>
    </source>
</evidence>
<feature type="compositionally biased region" description="Basic residues" evidence="16">
    <location>
        <begin position="1016"/>
        <end position="1028"/>
    </location>
</feature>
<keyword evidence="4" id="KW-0765">Sulfation</keyword>
<feature type="compositionally biased region" description="Polar residues" evidence="16">
    <location>
        <begin position="1223"/>
        <end position="1247"/>
    </location>
</feature>
<evidence type="ECO:0000256" key="14">
    <source>
        <dbReference type="ARBA" id="ARBA00080403"/>
    </source>
</evidence>
<evidence type="ECO:0000256" key="12">
    <source>
        <dbReference type="ARBA" id="ARBA00062779"/>
    </source>
</evidence>
<keyword evidence="20" id="KW-1185">Reference proteome</keyword>
<gene>
    <name evidence="19" type="primary">F5</name>
</gene>
<comment type="function">
    <text evidence="11">Central regulator of hemostasis. It serves as a critical cofactor for the prothrombinase activity of factor Xa that results in the activation of prothrombin to thrombin.</text>
</comment>
<dbReference type="GO" id="GO:0030134">
    <property type="term" value="C:COPII-coated ER to Golgi transport vesicle"/>
    <property type="evidence" value="ECO:0007669"/>
    <property type="project" value="UniProtKB-ARBA"/>
</dbReference>
<dbReference type="FunFam" id="2.60.40.420:FF:000056">
    <property type="entry name" value="Coagulation factor V"/>
    <property type="match status" value="1"/>
</dbReference>
<feature type="compositionally biased region" description="Basic and acidic residues" evidence="16">
    <location>
        <begin position="1124"/>
        <end position="1134"/>
    </location>
</feature>
<dbReference type="Bgee" id="ENSPANG00000019750">
    <property type="expression patterns" value="Expressed in iris and 37 other cell types or tissues"/>
</dbReference>
<dbReference type="OMA" id="YQSNIMS"/>
<dbReference type="SMART" id="SM00231">
    <property type="entry name" value="FA58C"/>
    <property type="match status" value="2"/>
</dbReference>
<dbReference type="FunFam" id="2.60.40.420:FF:000011">
    <property type="entry name" value="Coagulation factor VIII (Predicted)"/>
    <property type="match status" value="2"/>
</dbReference>
<dbReference type="Proteomes" id="UP000028761">
    <property type="component" value="Chromosome 1"/>
</dbReference>
<dbReference type="PROSITE" id="PS50022">
    <property type="entry name" value="FA58C_3"/>
    <property type="match status" value="2"/>
</dbReference>
<comment type="subcellular location">
    <subcellularLocation>
        <location evidence="1">Secreted</location>
    </subcellularLocation>
</comment>
<evidence type="ECO:0000256" key="17">
    <source>
        <dbReference type="SAM" id="SignalP"/>
    </source>
</evidence>
<dbReference type="Gene3D" id="2.60.40.420">
    <property type="entry name" value="Cupredoxins - blue copper proteins"/>
    <property type="match status" value="5"/>
</dbReference>
<evidence type="ECO:0000256" key="13">
    <source>
        <dbReference type="ARBA" id="ARBA00070431"/>
    </source>
</evidence>
<feature type="region of interest" description="Disordered" evidence="16">
    <location>
        <begin position="1085"/>
        <end position="1141"/>
    </location>
</feature>
<keyword evidence="10" id="KW-0325">Glycoprotein</keyword>
<dbReference type="GO" id="GO:0005507">
    <property type="term" value="F:copper ion binding"/>
    <property type="evidence" value="ECO:0007669"/>
    <property type="project" value="InterPro"/>
</dbReference>
<accession>A0A2I3MVE4</accession>
<dbReference type="CDD" id="cd14450">
    <property type="entry name" value="CuRO_3_FV_like"/>
    <property type="match status" value="1"/>
</dbReference>
<dbReference type="SUPFAM" id="SSF49785">
    <property type="entry name" value="Galactose-binding domain-like"/>
    <property type="match status" value="2"/>
</dbReference>
<evidence type="ECO:0000256" key="6">
    <source>
        <dbReference type="ARBA" id="ARBA00022729"/>
    </source>
</evidence>
<dbReference type="GO" id="GO:0005886">
    <property type="term" value="C:plasma membrane"/>
    <property type="evidence" value="ECO:0007669"/>
    <property type="project" value="TreeGrafter"/>
</dbReference>
<dbReference type="GO" id="GO:0008015">
    <property type="term" value="P:blood circulation"/>
    <property type="evidence" value="ECO:0007669"/>
    <property type="project" value="Ensembl"/>
</dbReference>
<evidence type="ECO:0000259" key="18">
    <source>
        <dbReference type="PROSITE" id="PS50022"/>
    </source>
</evidence>
<keyword evidence="9 15" id="KW-1015">Disulfide bond</keyword>
<dbReference type="FunFam" id="2.60.120.260:FF:000002">
    <property type="entry name" value="Coagulation factor VIII"/>
    <property type="match status" value="2"/>
</dbReference>
<dbReference type="Pfam" id="PF00754">
    <property type="entry name" value="F5_F8_type_C"/>
    <property type="match status" value="2"/>
</dbReference>
<evidence type="ECO:0000256" key="3">
    <source>
        <dbReference type="ARBA" id="ARBA00022525"/>
    </source>
</evidence>
<feature type="disulfide bond" evidence="15">
    <location>
        <begin position="608"/>
        <end position="689"/>
    </location>
</feature>
<dbReference type="InterPro" id="IPR000421">
    <property type="entry name" value="FA58C"/>
</dbReference>
<dbReference type="InterPro" id="IPR008979">
    <property type="entry name" value="Galactose-bd-like_sf"/>
</dbReference>
<evidence type="ECO:0000256" key="8">
    <source>
        <dbReference type="ARBA" id="ARBA00022837"/>
    </source>
</evidence>
<evidence type="ECO:0000256" key="7">
    <source>
        <dbReference type="ARBA" id="ARBA00022737"/>
    </source>
</evidence>
<name>A0A2I3MVE4_PAPAN</name>
<evidence type="ECO:0000313" key="19">
    <source>
        <dbReference type="Ensembl" id="ENSPANP00000039692.2"/>
    </source>
</evidence>
<keyword evidence="7" id="KW-0677">Repeat</keyword>
<feature type="compositionally biased region" description="Polar residues" evidence="16">
    <location>
        <begin position="820"/>
        <end position="836"/>
    </location>
</feature>
<dbReference type="PROSITE" id="PS01286">
    <property type="entry name" value="FA58C_2"/>
    <property type="match status" value="2"/>
</dbReference>
<feature type="compositionally biased region" description="Polar residues" evidence="16">
    <location>
        <begin position="1189"/>
        <end position="1211"/>
    </location>
</feature>
<proteinExistence type="inferred from homology"/>
<dbReference type="GO" id="GO:0007596">
    <property type="term" value="P:blood coagulation"/>
    <property type="evidence" value="ECO:0007669"/>
    <property type="project" value="Ensembl"/>
</dbReference>
<dbReference type="SUPFAM" id="SSF49503">
    <property type="entry name" value="Cupredoxins"/>
    <property type="match status" value="6"/>
</dbReference>
<dbReference type="PANTHER" id="PTHR46806">
    <property type="entry name" value="F5/8 TYPE C DOMAIN-CONTAINING PROTEIN"/>
    <property type="match status" value="1"/>
</dbReference>
<protein>
    <recommendedName>
        <fullName evidence="13">Coagulation factor V</fullName>
    </recommendedName>
    <alternativeName>
        <fullName evidence="14">Activated protein C cofactor</fullName>
    </alternativeName>
</protein>
<dbReference type="Ensembl" id="ENSPANT00000056267.2">
    <property type="protein sequence ID" value="ENSPANP00000039692.2"/>
    <property type="gene ID" value="ENSPANG00000019750.3"/>
</dbReference>
<feature type="region of interest" description="Disordered" evidence="16">
    <location>
        <begin position="1153"/>
        <end position="1173"/>
    </location>
</feature>
<organism evidence="19 20">
    <name type="scientific">Papio anubis</name>
    <name type="common">Olive baboon</name>
    <dbReference type="NCBI Taxonomy" id="9555"/>
    <lineage>
        <taxon>Eukaryota</taxon>
        <taxon>Metazoa</taxon>
        <taxon>Chordata</taxon>
        <taxon>Craniata</taxon>
        <taxon>Vertebrata</taxon>
        <taxon>Euteleostomi</taxon>
        <taxon>Mammalia</taxon>
        <taxon>Eutheria</taxon>
        <taxon>Euarchontoglires</taxon>
        <taxon>Primates</taxon>
        <taxon>Haplorrhini</taxon>
        <taxon>Catarrhini</taxon>
        <taxon>Cercopithecidae</taxon>
        <taxon>Cercopithecinae</taxon>
        <taxon>Papio</taxon>
    </lineage>
</organism>
<keyword evidence="3" id="KW-0964">Secreted</keyword>
<reference evidence="19" key="3">
    <citation type="submission" date="2025-09" db="UniProtKB">
        <authorList>
            <consortium name="Ensembl"/>
        </authorList>
    </citation>
    <scope>IDENTIFICATION</scope>
</reference>
<feature type="disulfide bond" evidence="15">
    <location>
        <begin position="248"/>
        <end position="329"/>
    </location>
</feature>
<feature type="disulfide bond" evidence="15">
    <location>
        <begin position="167"/>
        <end position="193"/>
    </location>
</feature>
<feature type="compositionally biased region" description="Basic residues" evidence="16">
    <location>
        <begin position="988"/>
        <end position="997"/>
    </location>
</feature>
<dbReference type="GO" id="GO:0038023">
    <property type="term" value="F:signaling receptor activity"/>
    <property type="evidence" value="ECO:0007669"/>
    <property type="project" value="TreeGrafter"/>
</dbReference>
<evidence type="ECO:0000256" key="10">
    <source>
        <dbReference type="ARBA" id="ARBA00023180"/>
    </source>
</evidence>
<comment type="subunit">
    <text evidence="12">Factor Va, the activated form of factor V, is composed of a heavy chain and a light chain, non-covalently bound. The interaction between the two chains is calcium-dependent. Forms heterodimer with SERPINA5.</text>
</comment>
<feature type="region of interest" description="Disordered" evidence="16">
    <location>
        <begin position="966"/>
        <end position="1037"/>
    </location>
</feature>
<feature type="chain" id="PRO_5035317269" description="Coagulation factor V" evidence="17">
    <location>
        <begin position="23"/>
        <end position="2060"/>
    </location>
</feature>
<keyword evidence="5" id="KW-0479">Metal-binding</keyword>
<evidence type="ECO:0000256" key="5">
    <source>
        <dbReference type="ARBA" id="ARBA00022723"/>
    </source>
</evidence>
<evidence type="ECO:0000256" key="15">
    <source>
        <dbReference type="PIRSR" id="PIRSR000354-1"/>
    </source>
</evidence>
<dbReference type="PIRSF" id="PIRSF000354">
    <property type="entry name" value="Factors_V_VIII"/>
    <property type="match status" value="1"/>
</dbReference>
<feature type="domain" description="F5/8 type C" evidence="18">
    <location>
        <begin position="1902"/>
        <end position="2057"/>
    </location>
</feature>
<dbReference type="FunFam" id="2.60.40.420:FF:000068">
    <property type="entry name" value="coagulation factor V isoform X1"/>
    <property type="match status" value="1"/>
</dbReference>
<dbReference type="InterPro" id="IPR008972">
    <property type="entry name" value="Cupredoxin"/>
</dbReference>
<dbReference type="GeneTree" id="ENSGT00940000158556"/>
<evidence type="ECO:0000256" key="1">
    <source>
        <dbReference type="ARBA" id="ARBA00004613"/>
    </source>
</evidence>
<evidence type="ECO:0000313" key="20">
    <source>
        <dbReference type="Proteomes" id="UP000028761"/>
    </source>
</evidence>
<dbReference type="CDD" id="cd14454">
    <property type="entry name" value="CuRO_4_FV_like"/>
    <property type="match status" value="1"/>
</dbReference>
<dbReference type="GO" id="GO:0033116">
    <property type="term" value="C:endoplasmic reticulum-Golgi intermediate compartment membrane"/>
    <property type="evidence" value="ECO:0007669"/>
    <property type="project" value="UniProtKB-ARBA"/>
</dbReference>
<dbReference type="CDD" id="cd00057">
    <property type="entry name" value="FA58C"/>
    <property type="match status" value="2"/>
</dbReference>
<dbReference type="ExpressionAtlas" id="A0A2I3MVE4">
    <property type="expression patterns" value="baseline"/>
</dbReference>
<dbReference type="FunFam" id="2.60.40.420:FF:000050">
    <property type="entry name" value="coagulation factor V isoform X1"/>
    <property type="match status" value="1"/>
</dbReference>
<keyword evidence="8" id="KW-0106">Calcium</keyword>
<dbReference type="GO" id="GO:0005615">
    <property type="term" value="C:extracellular space"/>
    <property type="evidence" value="ECO:0007669"/>
    <property type="project" value="Ensembl"/>
</dbReference>
<feature type="region of interest" description="Disordered" evidence="16">
    <location>
        <begin position="1283"/>
        <end position="1307"/>
    </location>
</feature>
<reference evidence="19 20" key="1">
    <citation type="submission" date="2012-03" db="EMBL/GenBank/DDBJ databases">
        <title>Whole Genome Assembly of Papio anubis.</title>
        <authorList>
            <person name="Liu Y.L."/>
            <person name="Abraham K.A."/>
            <person name="Akbar H.A."/>
            <person name="Ali S.A."/>
            <person name="Anosike U.A."/>
            <person name="Aqrawi P.A."/>
            <person name="Arias F.A."/>
            <person name="Attaway T.A."/>
            <person name="Awwad R.A."/>
            <person name="Babu C.B."/>
            <person name="Bandaranaike D.B."/>
            <person name="Battles P.B."/>
            <person name="Bell A.B."/>
            <person name="Beltran B.B."/>
            <person name="Berhane-Mersha D.B."/>
            <person name="Bess C.B."/>
            <person name="Bickham C.B."/>
            <person name="Bolden T.B."/>
            <person name="Carter K.C."/>
            <person name="Chau D.C."/>
            <person name="Chavez A.C."/>
            <person name="Clerc-Blankenburg K.C."/>
            <person name="Coyle M.C."/>
            <person name="Dao M.D."/>
            <person name="Davila M.L.D."/>
            <person name="Davy-Carroll L.D."/>
            <person name="Denson S.D."/>
            <person name="Dinh H.D."/>
            <person name="Fernandez S.F."/>
            <person name="Fernando P.F."/>
            <person name="Forbes L.F."/>
            <person name="Francis C.F."/>
            <person name="Francisco L.F."/>
            <person name="Fu Q.F."/>
            <person name="Garcia-Iii R.G."/>
            <person name="Garrett T.G."/>
            <person name="Gross S.G."/>
            <person name="Gubbala S.G."/>
            <person name="Hirani K.H."/>
            <person name="Hogues M.H."/>
            <person name="Hollins B.H."/>
            <person name="Jackson L.J."/>
            <person name="Javaid M.J."/>
            <person name="Jhangiani S.J."/>
            <person name="Johnson A.J."/>
            <person name="Johnson B.J."/>
            <person name="Jones J.J."/>
            <person name="Joshi V.J."/>
            <person name="Kalu J.K."/>
            <person name="Khan N.K."/>
            <person name="Korchina V.K."/>
            <person name="Kovar C.K."/>
            <person name="Lago L.L."/>
            <person name="Lara F.L."/>
            <person name="Le T.-K.L."/>
            <person name="Lee S.L."/>
            <person name="Legall-Iii F.L."/>
            <person name="Lemon S.L."/>
            <person name="Liu J.L."/>
            <person name="Liu Y.-S.L."/>
            <person name="Liyanage D.L."/>
            <person name="Lopez J.L."/>
            <person name="Lorensuhewa L.L."/>
            <person name="Mata R.M."/>
            <person name="Mathew T.M."/>
            <person name="Mercado C.M."/>
            <person name="Mercado I.M."/>
            <person name="Morales K.M."/>
            <person name="Morgan M.M."/>
            <person name="Munidasa M.M."/>
            <person name="Ngo D.N."/>
            <person name="Nguyen L.N."/>
            <person name="Nguyen T.N."/>
            <person name="Nguyen N.N."/>
            <person name="Obregon M.O."/>
            <person name="Okwuonu G.O."/>
            <person name="Ongeri F.O."/>
            <person name="Onwere C.O."/>
            <person name="Osifeso I.O."/>
            <person name="Parra A.P."/>
            <person name="Patil S.P."/>
            <person name="Perez A.P."/>
            <person name="Perez Y.P."/>
            <person name="Pham C.P."/>
            <person name="Pu L.-L.P."/>
            <person name="Puazo M.P."/>
            <person name="Quiroz J.Q."/>
            <person name="Rouhana J.R."/>
            <person name="Ruiz M.R."/>
            <person name="Ruiz S.-J.R."/>
            <person name="Saada N.S."/>
            <person name="Santibanez J.S."/>
            <person name="Scheel M.S."/>
            <person name="Schneider B.S."/>
            <person name="Simmons D.S."/>
            <person name="Sisson I.S."/>
            <person name="Tang L.-Y.T."/>
            <person name="Thornton R.T."/>
            <person name="Tisius J.T."/>
            <person name="Toledanes G.T."/>
            <person name="Trejos Z.T."/>
            <person name="Usmani K.U."/>
            <person name="Varghese R.V."/>
            <person name="Vattathil S.V."/>
            <person name="Vee V.V."/>
            <person name="Walker D.W."/>
            <person name="Weissenberger G.W."/>
            <person name="White C.W."/>
            <person name="Williams A.W."/>
            <person name="Woodworth J.W."/>
            <person name="Wright R.W."/>
            <person name="Zhu Y.Z."/>
            <person name="Han Y.H."/>
            <person name="Newsham I.N."/>
            <person name="Nazareth L.N."/>
            <person name="Worley K.W."/>
            <person name="Muzny D.M."/>
            <person name="Rogers J.R."/>
            <person name="Gibbs R.G."/>
        </authorList>
    </citation>
    <scope>NUCLEOTIDE SEQUENCE [LARGE SCALE GENOMIC DNA]</scope>
</reference>
<feature type="signal peptide" evidence="17">
    <location>
        <begin position="1"/>
        <end position="22"/>
    </location>
</feature>
<dbReference type="InterPro" id="IPR033138">
    <property type="entry name" value="Cu_oxidase_CS"/>
</dbReference>
<feature type="disulfide bond" evidence="15">
    <location>
        <begin position="500"/>
        <end position="526"/>
    </location>
</feature>
<dbReference type="PROSITE" id="PS01285">
    <property type="entry name" value="FA58C_1"/>
    <property type="match status" value="2"/>
</dbReference>
<dbReference type="PROSITE" id="PS00079">
    <property type="entry name" value="MULTICOPPER_OXIDASE1"/>
    <property type="match status" value="1"/>
</dbReference>
<evidence type="ECO:0000256" key="2">
    <source>
        <dbReference type="ARBA" id="ARBA00010609"/>
    </source>
</evidence>
<evidence type="ECO:0000256" key="9">
    <source>
        <dbReference type="ARBA" id="ARBA00023157"/>
    </source>
</evidence>
<feature type="region of interest" description="Disordered" evidence="16">
    <location>
        <begin position="798"/>
        <end position="841"/>
    </location>
</feature>
<dbReference type="GO" id="GO:0031093">
    <property type="term" value="C:platelet alpha granule lumen"/>
    <property type="evidence" value="ECO:0007669"/>
    <property type="project" value="UniProtKB-ARBA"/>
</dbReference>